<feature type="transmembrane region" description="Helical" evidence="2">
    <location>
        <begin position="390"/>
        <end position="408"/>
    </location>
</feature>
<keyword evidence="2" id="KW-0812">Transmembrane</keyword>
<keyword evidence="2" id="KW-1133">Transmembrane helix</keyword>
<feature type="transmembrane region" description="Helical" evidence="2">
    <location>
        <begin position="255"/>
        <end position="273"/>
    </location>
</feature>
<comment type="caution">
    <text evidence="3">The sequence shown here is derived from an EMBL/GenBank/DDBJ whole genome shotgun (WGS) entry which is preliminary data.</text>
</comment>
<dbReference type="AlphaFoldDB" id="A0AAE0A6L3"/>
<keyword evidence="4" id="KW-1185">Reference proteome</keyword>
<dbReference type="Proteomes" id="UP001281410">
    <property type="component" value="Unassembled WGS sequence"/>
</dbReference>
<feature type="transmembrane region" description="Helical" evidence="2">
    <location>
        <begin position="43"/>
        <end position="61"/>
    </location>
</feature>
<feature type="transmembrane region" description="Helical" evidence="2">
    <location>
        <begin position="357"/>
        <end position="378"/>
    </location>
</feature>
<feature type="compositionally biased region" description="Polar residues" evidence="1">
    <location>
        <begin position="191"/>
        <end position="220"/>
    </location>
</feature>
<evidence type="ECO:0000313" key="4">
    <source>
        <dbReference type="Proteomes" id="UP001281410"/>
    </source>
</evidence>
<protein>
    <submittedName>
        <fullName evidence="3">Uncharacterized protein</fullName>
    </submittedName>
</protein>
<evidence type="ECO:0000313" key="3">
    <source>
        <dbReference type="EMBL" id="KAK3204271.1"/>
    </source>
</evidence>
<name>A0AAE0A6L3_9ROSI</name>
<gene>
    <name evidence="3" type="ORF">Dsin_018317</name>
</gene>
<feature type="transmembrane region" description="Helical" evidence="2">
    <location>
        <begin position="67"/>
        <end position="88"/>
    </location>
</feature>
<sequence>MKRMASGPPRHKMNDILWQICCLIAPPIYSFIYKGCKKEECRFALLFLLLEVISFTLDLLGGSHWSYLLASFLLSILIVSITSYFYFIKRANIRALNKSEAEQLFVVEIVYACLQLVISGFCLIRTLSDHLDKDLEELELSSVQVDPANIPSQFSEIEVIPSVPTPNKESVPTSSNANEVPRQTLRKRKNTSLQSDQGLHNEVTPSNTPTIDNSVPSNHTNENRPELRTLSTTNTTSEHSNNQLEKNQGYCKKPVLVLFLLLEIISFALDQFGGSNWNFLLASFVLSTFGFVISIYTWITIPAVTILKVLKNTFVTTKSEVERRIIVAMKIDLAVMVFSSFWLIFNYINLIESNNESFLLVSPVAIITLVIVEIALLIPRLARHPKFFQILQVLLILWLALSFATMAFRMNEQGWDRSREGLYLPNLRRQEQFSKRLTRNNFEKTIGGQYRSIEVKKNTTINPPFCNGQCL</sequence>
<organism evidence="3 4">
    <name type="scientific">Dipteronia sinensis</name>
    <dbReference type="NCBI Taxonomy" id="43782"/>
    <lineage>
        <taxon>Eukaryota</taxon>
        <taxon>Viridiplantae</taxon>
        <taxon>Streptophyta</taxon>
        <taxon>Embryophyta</taxon>
        <taxon>Tracheophyta</taxon>
        <taxon>Spermatophyta</taxon>
        <taxon>Magnoliopsida</taxon>
        <taxon>eudicotyledons</taxon>
        <taxon>Gunneridae</taxon>
        <taxon>Pentapetalae</taxon>
        <taxon>rosids</taxon>
        <taxon>malvids</taxon>
        <taxon>Sapindales</taxon>
        <taxon>Sapindaceae</taxon>
        <taxon>Hippocastanoideae</taxon>
        <taxon>Acereae</taxon>
        <taxon>Dipteronia</taxon>
    </lineage>
</organism>
<feature type="compositionally biased region" description="Low complexity" evidence="1">
    <location>
        <begin position="229"/>
        <end position="242"/>
    </location>
</feature>
<feature type="region of interest" description="Disordered" evidence="1">
    <location>
        <begin position="161"/>
        <end position="245"/>
    </location>
</feature>
<evidence type="ECO:0000256" key="1">
    <source>
        <dbReference type="SAM" id="MobiDB-lite"/>
    </source>
</evidence>
<proteinExistence type="predicted"/>
<feature type="transmembrane region" description="Helical" evidence="2">
    <location>
        <begin position="16"/>
        <end position="36"/>
    </location>
</feature>
<reference evidence="3" key="1">
    <citation type="journal article" date="2023" name="Plant J.">
        <title>Genome sequences and population genomics provide insights into the demographic history, inbreeding, and mutation load of two 'living fossil' tree species of Dipteronia.</title>
        <authorList>
            <person name="Feng Y."/>
            <person name="Comes H.P."/>
            <person name="Chen J."/>
            <person name="Zhu S."/>
            <person name="Lu R."/>
            <person name="Zhang X."/>
            <person name="Li P."/>
            <person name="Qiu J."/>
            <person name="Olsen K.M."/>
            <person name="Qiu Y."/>
        </authorList>
    </citation>
    <scope>NUCLEOTIDE SEQUENCE</scope>
    <source>
        <strain evidence="3">NBL</strain>
    </source>
</reference>
<feature type="compositionally biased region" description="Polar residues" evidence="1">
    <location>
        <begin position="165"/>
        <end position="178"/>
    </location>
</feature>
<feature type="transmembrane region" description="Helical" evidence="2">
    <location>
        <begin position="279"/>
        <end position="304"/>
    </location>
</feature>
<evidence type="ECO:0000256" key="2">
    <source>
        <dbReference type="SAM" id="Phobius"/>
    </source>
</evidence>
<dbReference type="EMBL" id="JANJYJ010000006">
    <property type="protein sequence ID" value="KAK3204271.1"/>
    <property type="molecule type" value="Genomic_DNA"/>
</dbReference>
<feature type="transmembrane region" description="Helical" evidence="2">
    <location>
        <begin position="325"/>
        <end position="345"/>
    </location>
</feature>
<accession>A0AAE0A6L3</accession>
<keyword evidence="2" id="KW-0472">Membrane</keyword>